<dbReference type="InterPro" id="IPR051453">
    <property type="entry name" value="MBL_Glyoxalase_II"/>
</dbReference>
<dbReference type="PANTHER" id="PTHR46233:SF3">
    <property type="entry name" value="HYDROXYACYLGLUTATHIONE HYDROLASE GLOC"/>
    <property type="match status" value="1"/>
</dbReference>
<dbReference type="SMART" id="SM00028">
    <property type="entry name" value="TPR"/>
    <property type="match status" value="3"/>
</dbReference>
<dbReference type="SUPFAM" id="SSF48452">
    <property type="entry name" value="TPR-like"/>
    <property type="match status" value="1"/>
</dbReference>
<evidence type="ECO:0000256" key="1">
    <source>
        <dbReference type="ARBA" id="ARBA00001947"/>
    </source>
</evidence>
<organism evidence="8">
    <name type="scientific">Lichtheimia ramosa</name>
    <dbReference type="NCBI Taxonomy" id="688394"/>
    <lineage>
        <taxon>Eukaryota</taxon>
        <taxon>Fungi</taxon>
        <taxon>Fungi incertae sedis</taxon>
        <taxon>Mucoromycota</taxon>
        <taxon>Mucoromycotina</taxon>
        <taxon>Mucoromycetes</taxon>
        <taxon>Mucorales</taxon>
        <taxon>Lichtheimiaceae</taxon>
        <taxon>Lichtheimia</taxon>
    </lineage>
</organism>
<accession>A0A077WTB8</accession>
<dbReference type="SMART" id="SM00849">
    <property type="entry name" value="Lactamase_B"/>
    <property type="match status" value="1"/>
</dbReference>
<keyword evidence="4" id="KW-0862">Zinc</keyword>
<reference evidence="8" key="1">
    <citation type="journal article" date="2014" name="Genome Announc.">
        <title>De novo whole-genome sequence and genome annotation of Lichtheimia ramosa.</title>
        <authorList>
            <person name="Linde J."/>
            <person name="Schwartze V."/>
            <person name="Binder U."/>
            <person name="Lass-Florl C."/>
            <person name="Voigt K."/>
            <person name="Horn F."/>
        </authorList>
    </citation>
    <scope>NUCLEOTIDE SEQUENCE</scope>
    <source>
        <strain evidence="8">JMRC FSU:6197</strain>
    </source>
</reference>
<dbReference type="PANTHER" id="PTHR46233">
    <property type="entry name" value="HYDROXYACYLGLUTATHIONE HYDROLASE GLOC"/>
    <property type="match status" value="1"/>
</dbReference>
<proteinExistence type="predicted"/>
<dbReference type="PROSITE" id="PS50005">
    <property type="entry name" value="TPR"/>
    <property type="match status" value="1"/>
</dbReference>
<dbReference type="CDD" id="cd16275">
    <property type="entry name" value="BaeB-like_MBL-fold"/>
    <property type="match status" value="1"/>
</dbReference>
<keyword evidence="2" id="KW-0479">Metal-binding</keyword>
<dbReference type="Pfam" id="PF14559">
    <property type="entry name" value="TPR_19"/>
    <property type="match status" value="1"/>
</dbReference>
<evidence type="ECO:0000256" key="2">
    <source>
        <dbReference type="ARBA" id="ARBA00022723"/>
    </source>
</evidence>
<dbReference type="Gene3D" id="3.60.15.10">
    <property type="entry name" value="Ribonuclease Z/Hydroxyacylglutathione hydrolase-like"/>
    <property type="match status" value="1"/>
</dbReference>
<dbReference type="EMBL" id="LK023335">
    <property type="protein sequence ID" value="CDS10499.1"/>
    <property type="molecule type" value="Genomic_DNA"/>
</dbReference>
<gene>
    <name evidence="8" type="ORF">LRAMOSA03174</name>
</gene>
<dbReference type="GO" id="GO:0046872">
    <property type="term" value="F:metal ion binding"/>
    <property type="evidence" value="ECO:0007669"/>
    <property type="project" value="UniProtKB-KW"/>
</dbReference>
<dbReference type="AlphaFoldDB" id="A0A077WTB8"/>
<comment type="cofactor">
    <cofactor evidence="1">
        <name>Zn(2+)</name>
        <dbReference type="ChEBI" id="CHEBI:29105"/>
    </cofactor>
</comment>
<keyword evidence="5" id="KW-0802">TPR repeat</keyword>
<dbReference type="Pfam" id="PF00753">
    <property type="entry name" value="Lactamase_B"/>
    <property type="match status" value="1"/>
</dbReference>
<feature type="region of interest" description="Disordered" evidence="6">
    <location>
        <begin position="401"/>
        <end position="420"/>
    </location>
</feature>
<evidence type="ECO:0000256" key="5">
    <source>
        <dbReference type="PROSITE-ProRule" id="PRU00339"/>
    </source>
</evidence>
<name>A0A077WTB8_9FUNG</name>
<evidence type="ECO:0000313" key="8">
    <source>
        <dbReference type="EMBL" id="CDS10499.1"/>
    </source>
</evidence>
<dbReference type="GO" id="GO:0016787">
    <property type="term" value="F:hydrolase activity"/>
    <property type="evidence" value="ECO:0007669"/>
    <property type="project" value="UniProtKB-KW"/>
</dbReference>
<evidence type="ECO:0000259" key="7">
    <source>
        <dbReference type="SMART" id="SM00849"/>
    </source>
</evidence>
<dbReference type="InterPro" id="IPR019734">
    <property type="entry name" value="TPR_rpt"/>
</dbReference>
<dbReference type="InterPro" id="IPR011990">
    <property type="entry name" value="TPR-like_helical_dom_sf"/>
</dbReference>
<evidence type="ECO:0000256" key="6">
    <source>
        <dbReference type="SAM" id="MobiDB-lite"/>
    </source>
</evidence>
<dbReference type="InterPro" id="IPR001279">
    <property type="entry name" value="Metallo-B-lactamas"/>
</dbReference>
<sequence length="420" mass="47314">MDISLDSPPPAPNDKCYKLTCRANEWFERHQYHEAITEYTKVIQQLTLTDATQQPFAALVYCNRSASYLHMRQYHAARDDAGRAIELRSSWAKGYYRHAEALMKLRQYDNAIYYYKQALERDPENGEISARIARALLEKDNDTMGIDIIQVMPGRDIATQRSFHKPIQNRIYEFAEVMRNIIYIVADKATKQCVVVDACWDIDGIFRIVEEYGYDIVASVVTHYHFDHVGGSPPPPYDTLPIKINGLATLLKRLPHIKAYVHPEDIQYIRQANPTIPANRLAATMTAATETLDIGSKTHIRFIPTPGHTPGSQALLVNDCRLIAGDTLLCGFCGRTDLEGGDRRAMEQTLRYTLGKLDDRVVVYPGHHYGSDWSTIGIERDKGCLGDDLVGYGTDHIHSQPLPAAITGGPRSRASTLSNY</sequence>
<keyword evidence="3" id="KW-0378">Hydrolase</keyword>
<feature type="repeat" description="TPR" evidence="5">
    <location>
        <begin position="92"/>
        <end position="125"/>
    </location>
</feature>
<dbReference type="Gene3D" id="1.25.40.10">
    <property type="entry name" value="Tetratricopeptide repeat domain"/>
    <property type="match status" value="1"/>
</dbReference>
<dbReference type="SUPFAM" id="SSF56281">
    <property type="entry name" value="Metallo-hydrolase/oxidoreductase"/>
    <property type="match status" value="1"/>
</dbReference>
<protein>
    <recommendedName>
        <fullName evidence="7">Metallo-beta-lactamase domain-containing protein</fullName>
    </recommendedName>
</protein>
<evidence type="ECO:0000256" key="3">
    <source>
        <dbReference type="ARBA" id="ARBA00022801"/>
    </source>
</evidence>
<evidence type="ECO:0000256" key="4">
    <source>
        <dbReference type="ARBA" id="ARBA00022833"/>
    </source>
</evidence>
<dbReference type="InterPro" id="IPR036866">
    <property type="entry name" value="RibonucZ/Hydroxyglut_hydro"/>
</dbReference>
<feature type="domain" description="Metallo-beta-lactamase" evidence="7">
    <location>
        <begin position="179"/>
        <end position="367"/>
    </location>
</feature>
<dbReference type="PROSITE" id="PS50293">
    <property type="entry name" value="TPR_REGION"/>
    <property type="match status" value="1"/>
</dbReference>
<dbReference type="OrthoDB" id="515692at2759"/>